<dbReference type="GO" id="GO:0008766">
    <property type="term" value="F:UDP-N-acetylmuramoylalanyl-D-glutamyl-2,6-diaminopimelate-D-alanyl-D-alanine ligase activity"/>
    <property type="evidence" value="ECO:0007669"/>
    <property type="project" value="RHEA"/>
</dbReference>
<evidence type="ECO:0000313" key="10">
    <source>
        <dbReference type="Proteomes" id="UP000034502"/>
    </source>
</evidence>
<comment type="caution">
    <text evidence="9">The sequence shown here is derived from an EMBL/GenBank/DDBJ whole genome shotgun (WGS) entry which is preliminary data.</text>
</comment>
<dbReference type="SUPFAM" id="SSF53623">
    <property type="entry name" value="MurD-like peptide ligases, catalytic domain"/>
    <property type="match status" value="1"/>
</dbReference>
<evidence type="ECO:0000256" key="4">
    <source>
        <dbReference type="ARBA" id="ARBA00022840"/>
    </source>
</evidence>
<dbReference type="Gene3D" id="3.40.1190.10">
    <property type="entry name" value="Mur-like, catalytic domain"/>
    <property type="match status" value="1"/>
</dbReference>
<dbReference type="EMBL" id="LCNU01000019">
    <property type="protein sequence ID" value="KKU63715.1"/>
    <property type="molecule type" value="Genomic_DNA"/>
</dbReference>
<comment type="function">
    <text evidence="6">Involved in cell wall formation. Catalyzes the final step in the synthesis of UDP-N-acetylmuramoyl-pentapeptide, the precursor of murein.</text>
</comment>
<dbReference type="SUPFAM" id="SSF53244">
    <property type="entry name" value="MurD-like peptide ligases, peptide-binding domain"/>
    <property type="match status" value="1"/>
</dbReference>
<evidence type="ECO:0000256" key="2">
    <source>
        <dbReference type="ARBA" id="ARBA00022618"/>
    </source>
</evidence>
<keyword evidence="4" id="KW-0067">ATP-binding</keyword>
<sequence length="410" mass="44904">MVTAQMNNPLVLTLLHLWTGPLPKEELFPDRKIDPLLHWVIHPIKRWLAKIYLWILQRFFGLKVVAVTGSVGKTTTKDMLASILSLEGPTVVTRDNITSTYNIPDTILRCTPATRVLVLEMGVEYPGDMDFYTWLARPDIGIITSVNRTHTHFLGTVENVSAEKGKLLTALSPAGFAVVNADDPNILINTQASILKFGVNPDSEIRIITSQLTPDFKTRLVLSINGQQITVNLPIAGRHFALNAAAAAAAAFRLTARPQSISAGLERFAPPPHRMTPVTLKNGVVLLDDSYNANPLAVSASLETLAELAQITHRQPVFIFGQMNELGQYEQSAHEEIGMKIAKLKIGKLFCTGPAAKHTVTAAGFGDYFETVEDLTSAVSQQLTATDLLLFKASRSYHFESIVSALKDTP</sequence>
<reference evidence="9 10" key="1">
    <citation type="journal article" date="2015" name="Nature">
        <title>rRNA introns, odd ribosomes, and small enigmatic genomes across a large radiation of phyla.</title>
        <authorList>
            <person name="Brown C.T."/>
            <person name="Hug L.A."/>
            <person name="Thomas B.C."/>
            <person name="Sharon I."/>
            <person name="Castelle C.J."/>
            <person name="Singh A."/>
            <person name="Wilkins M.J."/>
            <person name="Williams K.H."/>
            <person name="Banfield J.F."/>
        </authorList>
    </citation>
    <scope>NUCLEOTIDE SEQUENCE [LARGE SCALE GENOMIC DNA]</scope>
</reference>
<dbReference type="Proteomes" id="UP000034502">
    <property type="component" value="Unassembled WGS sequence"/>
</dbReference>
<dbReference type="GO" id="GO:0051301">
    <property type="term" value="P:cell division"/>
    <property type="evidence" value="ECO:0007669"/>
    <property type="project" value="UniProtKB-KW"/>
</dbReference>
<feature type="domain" description="Mur ligase central" evidence="8">
    <location>
        <begin position="67"/>
        <end position="251"/>
    </location>
</feature>
<evidence type="ECO:0000256" key="6">
    <source>
        <dbReference type="RuleBase" id="RU004136"/>
    </source>
</evidence>
<dbReference type="UniPathway" id="UPA00219"/>
<dbReference type="GO" id="GO:0005737">
    <property type="term" value="C:cytoplasm"/>
    <property type="evidence" value="ECO:0007669"/>
    <property type="project" value="UniProtKB-SubCell"/>
</dbReference>
<feature type="domain" description="Mur ligase C-terminal" evidence="7">
    <location>
        <begin position="273"/>
        <end position="395"/>
    </location>
</feature>
<comment type="pathway">
    <text evidence="6">Cell wall biogenesis; peptidoglycan biosynthesis.</text>
</comment>
<comment type="catalytic activity">
    <reaction evidence="6">
        <text>D-alanyl-D-alanine + UDP-N-acetyl-alpha-D-muramoyl-L-alanyl-gamma-D-glutamyl-meso-2,6-diaminopimelate + ATP = UDP-N-acetyl-alpha-D-muramoyl-L-alanyl-gamma-D-glutamyl-meso-2,6-diaminopimeloyl-D-alanyl-D-alanine + ADP + phosphate + H(+)</text>
        <dbReference type="Rhea" id="RHEA:28374"/>
        <dbReference type="ChEBI" id="CHEBI:15378"/>
        <dbReference type="ChEBI" id="CHEBI:30616"/>
        <dbReference type="ChEBI" id="CHEBI:43474"/>
        <dbReference type="ChEBI" id="CHEBI:57822"/>
        <dbReference type="ChEBI" id="CHEBI:61386"/>
        <dbReference type="ChEBI" id="CHEBI:83905"/>
        <dbReference type="ChEBI" id="CHEBI:456216"/>
        <dbReference type="EC" id="6.3.2.10"/>
    </reaction>
</comment>
<keyword evidence="2 6" id="KW-0132">Cell division</keyword>
<dbReference type="PATRIC" id="fig|1618364.3.peg.698"/>
<protein>
    <recommendedName>
        <fullName evidence="6">UDP-N-acetylmuramoyl-tripeptide--D-alanyl-D-alanine ligase</fullName>
        <ecNumber evidence="6">6.3.2.10</ecNumber>
    </recommendedName>
</protein>
<evidence type="ECO:0000256" key="1">
    <source>
        <dbReference type="ARBA" id="ARBA00022598"/>
    </source>
</evidence>
<keyword evidence="6" id="KW-0961">Cell wall biogenesis/degradation</keyword>
<dbReference type="AlphaFoldDB" id="A0A0G1V184"/>
<dbReference type="EC" id="6.3.2.10" evidence="6"/>
<dbReference type="GO" id="GO:0071555">
    <property type="term" value="P:cell wall organization"/>
    <property type="evidence" value="ECO:0007669"/>
    <property type="project" value="UniProtKB-KW"/>
</dbReference>
<dbReference type="InterPro" id="IPR036615">
    <property type="entry name" value="Mur_ligase_C_dom_sf"/>
</dbReference>
<dbReference type="NCBIfam" id="TIGR01143">
    <property type="entry name" value="murF"/>
    <property type="match status" value="1"/>
</dbReference>
<dbReference type="InterPro" id="IPR013221">
    <property type="entry name" value="Mur_ligase_cen"/>
</dbReference>
<dbReference type="Pfam" id="PF08245">
    <property type="entry name" value="Mur_ligase_M"/>
    <property type="match status" value="1"/>
</dbReference>
<proteinExistence type="predicted"/>
<dbReference type="InterPro" id="IPR005863">
    <property type="entry name" value="UDP-N-AcMur_synth"/>
</dbReference>
<dbReference type="GO" id="GO:0009252">
    <property type="term" value="P:peptidoglycan biosynthetic process"/>
    <property type="evidence" value="ECO:0007669"/>
    <property type="project" value="UniProtKB-UniPathway"/>
</dbReference>
<evidence type="ECO:0000259" key="8">
    <source>
        <dbReference type="Pfam" id="PF08245"/>
    </source>
</evidence>
<evidence type="ECO:0000256" key="5">
    <source>
        <dbReference type="ARBA" id="ARBA00023306"/>
    </source>
</evidence>
<comment type="subcellular location">
    <subcellularLocation>
        <location evidence="6">Cytoplasm</location>
    </subcellularLocation>
</comment>
<dbReference type="GO" id="GO:0008360">
    <property type="term" value="P:regulation of cell shape"/>
    <property type="evidence" value="ECO:0007669"/>
    <property type="project" value="UniProtKB-KW"/>
</dbReference>
<keyword evidence="5 6" id="KW-0131">Cell cycle</keyword>
<keyword evidence="3" id="KW-0547">Nucleotide-binding</keyword>
<dbReference type="InterPro" id="IPR036565">
    <property type="entry name" value="Mur-like_cat_sf"/>
</dbReference>
<name>A0A0G1V184_9BACT</name>
<accession>A0A0G1V184</accession>
<gene>
    <name evidence="9" type="ORF">UX86_C0019G0020</name>
</gene>
<dbReference type="STRING" id="1618364.UX86_C0019G0020"/>
<keyword evidence="6" id="KW-0573">Peptidoglycan synthesis</keyword>
<dbReference type="InterPro" id="IPR051046">
    <property type="entry name" value="MurCDEF_CellWall_CoF430Synth"/>
</dbReference>
<dbReference type="Pfam" id="PF02875">
    <property type="entry name" value="Mur_ligase_C"/>
    <property type="match status" value="1"/>
</dbReference>
<evidence type="ECO:0000256" key="3">
    <source>
        <dbReference type="ARBA" id="ARBA00022741"/>
    </source>
</evidence>
<organism evidence="9 10">
    <name type="scientific">Candidatus Amesbacteria bacterium GW2011_GWC1_47_15</name>
    <dbReference type="NCBI Taxonomy" id="1618364"/>
    <lineage>
        <taxon>Bacteria</taxon>
        <taxon>Candidatus Amesiibacteriota</taxon>
    </lineage>
</organism>
<dbReference type="InterPro" id="IPR004101">
    <property type="entry name" value="Mur_ligase_C"/>
</dbReference>
<dbReference type="GO" id="GO:0005524">
    <property type="term" value="F:ATP binding"/>
    <property type="evidence" value="ECO:0007669"/>
    <property type="project" value="UniProtKB-KW"/>
</dbReference>
<dbReference type="PANTHER" id="PTHR43024:SF1">
    <property type="entry name" value="UDP-N-ACETYLMURAMOYL-TRIPEPTIDE--D-ALANYL-D-ALANINE LIGASE"/>
    <property type="match status" value="1"/>
</dbReference>
<dbReference type="PANTHER" id="PTHR43024">
    <property type="entry name" value="UDP-N-ACETYLMURAMOYL-TRIPEPTIDE--D-ALANYL-D-ALANINE LIGASE"/>
    <property type="match status" value="1"/>
</dbReference>
<dbReference type="Gene3D" id="3.90.190.20">
    <property type="entry name" value="Mur ligase, C-terminal domain"/>
    <property type="match status" value="1"/>
</dbReference>
<evidence type="ECO:0000313" key="9">
    <source>
        <dbReference type="EMBL" id="KKU63715.1"/>
    </source>
</evidence>
<dbReference type="GO" id="GO:0047480">
    <property type="term" value="F:UDP-N-acetylmuramoyl-tripeptide-D-alanyl-D-alanine ligase activity"/>
    <property type="evidence" value="ECO:0007669"/>
    <property type="project" value="UniProtKB-EC"/>
</dbReference>
<keyword evidence="1 9" id="KW-0436">Ligase</keyword>
<keyword evidence="6" id="KW-0133">Cell shape</keyword>
<evidence type="ECO:0000259" key="7">
    <source>
        <dbReference type="Pfam" id="PF02875"/>
    </source>
</evidence>